<proteinExistence type="predicted"/>
<gene>
    <name evidence="1" type="ORF">SARC_04718</name>
</gene>
<name>A0A0L0G2G4_9EUKA</name>
<dbReference type="RefSeq" id="XP_014156918.1">
    <property type="nucleotide sequence ID" value="XM_014301443.1"/>
</dbReference>
<dbReference type="GeneID" id="25905222"/>
<dbReference type="Proteomes" id="UP000054560">
    <property type="component" value="Unassembled WGS sequence"/>
</dbReference>
<accession>A0A0L0G2G4</accession>
<evidence type="ECO:0000313" key="1">
    <source>
        <dbReference type="EMBL" id="KNC83016.1"/>
    </source>
</evidence>
<keyword evidence="2" id="KW-1185">Reference proteome</keyword>
<sequence>MDKPLTIRGVGPQTVIALDGTRSPVAFVNMNSFSLIVDSFSILDTNNNITCVFADGKTYDSDVTQPVVNHVGVPTVAGPNIIRNTMHIQPWASNRHVRSVNYGSCTSTLDTDVLGMLWLEIDIQCSVTIGFAEILTGLDTCNVFVETIDGRTETHGAIEVHVSDHYQRPLSTEEIKARNEAVRLEAEKAAQAAIDALPQNVLYHMNLSTMTLSEAMNSMLAAGFDYRFSPQNEPIYDRRGLPLFVFKQDETYVVDVMGQNAVSGDVVYKADGEMCEMLKGDGSQATGPQGNLLYLDAYWGMATLTTTDFSVNDETVAAMQAADYTRHNSPDGAALFDASGSALFLTSDNLVINTQMIEQRRGVVVYGVDRQPIHKSEEGVHQYTPEGLPIYLDAYWQPVIGSIAPHMIADETMAQQLADGFVPLSSPYGQAMYDVNGSALFLDPSGAIVNSRGSVLPSREIAYDLHGAPIRAVGDDGVPKIASNGDPLFIDAYFQEITGKYIPLAELQLDGLSLDDATSLLMENGFTHRDEPSTNQKLYTRRGYPYFLGPSEEIVDVTGKKAPKGWVAYLVDGTMCAKPDDSGAPGNGTTYLDAYLQDALVPMPDFTVSDAVVETLAQAGFEPNLGYKGKALFTCEGLGLFKGPTAVLDTTGATAVAGAVVCYADGSPVHTLVEGERRDVKDVYSYSPAMLPLYKDAYWNDIEASTAPPLVRGALLEAITMAGYTADIGPHGQPLYNANGSILFLAQTGEVVDRFGVQQSRGQKVYDIYNGDVRQFDEDGTPSVDIRGNALFQDAYGQAVPNQYEGSPLPSELGVANMTMDTAESTLLSNQYSHRYSPDGHRLFDRLGRPWFIDIDDDIVDTRGETAAAGVPAYLDSGSMCPKLDPGNNLQTDDKGQVYIDAYWSAVSDPNGDWTINEESAAVMAGNGYTPHTGPQGEALFDSAGSALFMNAGTFDVMNSYGTKAAAGQIVFNAHHLPVNKVEGSDWVYNNGMPVYIDAFWADVVMTTDTPVISEARLAKLEAAGFKPVRSQSGLAMYSARGALLLVGAEGEVCISSTDVCTNSRGGVN</sequence>
<dbReference type="AlphaFoldDB" id="A0A0L0G2G4"/>
<protein>
    <submittedName>
        <fullName evidence="1">Uncharacterized protein</fullName>
    </submittedName>
</protein>
<organism evidence="1 2">
    <name type="scientific">Sphaeroforma arctica JP610</name>
    <dbReference type="NCBI Taxonomy" id="667725"/>
    <lineage>
        <taxon>Eukaryota</taxon>
        <taxon>Ichthyosporea</taxon>
        <taxon>Ichthyophonida</taxon>
        <taxon>Sphaeroforma</taxon>
    </lineage>
</organism>
<dbReference type="EMBL" id="KQ241872">
    <property type="protein sequence ID" value="KNC83016.1"/>
    <property type="molecule type" value="Genomic_DNA"/>
</dbReference>
<reference evidence="1 2" key="1">
    <citation type="submission" date="2011-02" db="EMBL/GenBank/DDBJ databases">
        <title>The Genome Sequence of Sphaeroforma arctica JP610.</title>
        <authorList>
            <consortium name="The Broad Institute Genome Sequencing Platform"/>
            <person name="Russ C."/>
            <person name="Cuomo C."/>
            <person name="Young S.K."/>
            <person name="Zeng Q."/>
            <person name="Gargeya S."/>
            <person name="Alvarado L."/>
            <person name="Berlin A."/>
            <person name="Chapman S.B."/>
            <person name="Chen Z."/>
            <person name="Freedman E."/>
            <person name="Gellesch M."/>
            <person name="Goldberg J."/>
            <person name="Griggs A."/>
            <person name="Gujja S."/>
            <person name="Heilman E."/>
            <person name="Heiman D."/>
            <person name="Howarth C."/>
            <person name="Mehta T."/>
            <person name="Neiman D."/>
            <person name="Pearson M."/>
            <person name="Roberts A."/>
            <person name="Saif S."/>
            <person name="Shea T."/>
            <person name="Shenoy N."/>
            <person name="Sisk P."/>
            <person name="Stolte C."/>
            <person name="Sykes S."/>
            <person name="White J."/>
            <person name="Yandava C."/>
            <person name="Burger G."/>
            <person name="Gray M.W."/>
            <person name="Holland P.W.H."/>
            <person name="King N."/>
            <person name="Lang F.B.F."/>
            <person name="Roger A.J."/>
            <person name="Ruiz-Trillo I."/>
            <person name="Haas B."/>
            <person name="Nusbaum C."/>
            <person name="Birren B."/>
        </authorList>
    </citation>
    <scope>NUCLEOTIDE SEQUENCE [LARGE SCALE GENOMIC DNA]</scope>
    <source>
        <strain evidence="1 2">JP610</strain>
    </source>
</reference>
<evidence type="ECO:0000313" key="2">
    <source>
        <dbReference type="Proteomes" id="UP000054560"/>
    </source>
</evidence>